<dbReference type="RefSeq" id="WP_103902774.1">
    <property type="nucleotide sequence ID" value="NZ_PQWB01000042.1"/>
</dbReference>
<dbReference type="PANTHER" id="PTHR34406:SF1">
    <property type="entry name" value="PROTEIN YCEI"/>
    <property type="match status" value="1"/>
</dbReference>
<name>A0A2S5DFR4_9NEIS</name>
<sequence length="189" mass="20219">MIFQRIVLPLLLGGMLAAPLAAQAAAYTVIQQDKSNIAFGYKQMGVGMQGHFKKFSAALNFDPAKPATSKAELTVDIASIDTGSAEANDQVSDKDWFNTKQYPTARFVSGAIKPLGGNRFQVDGKLTIKGRTQAVSTVATMTPQGAMAAFDGAFAIKRADFAIGEGDWKDFGTVANDIQIKFHLLARAK</sequence>
<dbReference type="AlphaFoldDB" id="A0A2S5DFR4"/>
<dbReference type="SUPFAM" id="SSF101874">
    <property type="entry name" value="YceI-like"/>
    <property type="match status" value="1"/>
</dbReference>
<dbReference type="InterPro" id="IPR007372">
    <property type="entry name" value="Lipid/polyisoprenoid-bd_YceI"/>
</dbReference>
<feature type="signal peptide" evidence="1">
    <location>
        <begin position="1"/>
        <end position="24"/>
    </location>
</feature>
<accession>A0A2S5DFR4</accession>
<feature type="domain" description="Lipid/polyisoprenoid-binding YceI-like" evidence="2">
    <location>
        <begin position="26"/>
        <end position="187"/>
    </location>
</feature>
<dbReference type="Gene3D" id="2.40.128.110">
    <property type="entry name" value="Lipid/polyisoprenoid-binding, YceI-like"/>
    <property type="match status" value="1"/>
</dbReference>
<organism evidence="3 4">
    <name type="scientific">Chromobacterium alticapitis</name>
    <dbReference type="NCBI Taxonomy" id="2073169"/>
    <lineage>
        <taxon>Bacteria</taxon>
        <taxon>Pseudomonadati</taxon>
        <taxon>Pseudomonadota</taxon>
        <taxon>Betaproteobacteria</taxon>
        <taxon>Neisseriales</taxon>
        <taxon>Chromobacteriaceae</taxon>
        <taxon>Chromobacterium</taxon>
    </lineage>
</organism>
<protein>
    <submittedName>
        <fullName evidence="3">Polyisoprenoid-binding protein</fullName>
    </submittedName>
</protein>
<proteinExistence type="predicted"/>
<keyword evidence="1" id="KW-0732">Signal</keyword>
<keyword evidence="4" id="KW-1185">Reference proteome</keyword>
<dbReference type="Proteomes" id="UP000237082">
    <property type="component" value="Unassembled WGS sequence"/>
</dbReference>
<evidence type="ECO:0000259" key="2">
    <source>
        <dbReference type="SMART" id="SM00867"/>
    </source>
</evidence>
<comment type="caution">
    <text evidence="3">The sequence shown here is derived from an EMBL/GenBank/DDBJ whole genome shotgun (WGS) entry which is preliminary data.</text>
</comment>
<feature type="chain" id="PRO_5015560443" evidence="1">
    <location>
        <begin position="25"/>
        <end position="189"/>
    </location>
</feature>
<dbReference type="SMART" id="SM00867">
    <property type="entry name" value="YceI"/>
    <property type="match status" value="1"/>
</dbReference>
<dbReference type="InterPro" id="IPR036761">
    <property type="entry name" value="TTHA0802/YceI-like_sf"/>
</dbReference>
<dbReference type="PANTHER" id="PTHR34406">
    <property type="entry name" value="PROTEIN YCEI"/>
    <property type="match status" value="1"/>
</dbReference>
<evidence type="ECO:0000313" key="4">
    <source>
        <dbReference type="Proteomes" id="UP000237082"/>
    </source>
</evidence>
<dbReference type="OrthoDB" id="1247465at2"/>
<reference evidence="4" key="1">
    <citation type="submission" date="2018-02" db="EMBL/GenBank/DDBJ databases">
        <authorList>
            <person name="O'Hara-Hanley K."/>
            <person name="Soby S."/>
        </authorList>
    </citation>
    <scope>NUCLEOTIDE SEQUENCE [LARGE SCALE GENOMIC DNA]</scope>
    <source>
        <strain evidence="4">MWU14-2602</strain>
    </source>
</reference>
<evidence type="ECO:0000313" key="3">
    <source>
        <dbReference type="EMBL" id="POZ61945.1"/>
    </source>
</evidence>
<dbReference type="Pfam" id="PF04264">
    <property type="entry name" value="YceI"/>
    <property type="match status" value="1"/>
</dbReference>
<evidence type="ECO:0000256" key="1">
    <source>
        <dbReference type="SAM" id="SignalP"/>
    </source>
</evidence>
<dbReference type="EMBL" id="PQWB01000042">
    <property type="protein sequence ID" value="POZ61945.1"/>
    <property type="molecule type" value="Genomic_DNA"/>
</dbReference>
<gene>
    <name evidence="3" type="ORF">C2I19_11180</name>
</gene>